<keyword evidence="17" id="KW-0560">Oxidoreductase</keyword>
<comment type="subcellular location">
    <subcellularLocation>
        <location evidence="14">Cellular thylakoid membrane</location>
        <topology evidence="14">Multi-pass membrane protein</topology>
    </subcellularLocation>
    <subcellularLocation>
        <location evidence="1">Endomembrane system</location>
        <topology evidence="1">Multi-pass membrane protein</topology>
    </subcellularLocation>
    <subcellularLocation>
        <location evidence="15">Membrane</location>
        <topology evidence="15">Multi-pass membrane protein</topology>
    </subcellularLocation>
</comment>
<feature type="transmembrane region" description="Helical" evidence="14">
    <location>
        <begin position="243"/>
        <end position="263"/>
    </location>
</feature>
<evidence type="ECO:0000256" key="2">
    <source>
        <dbReference type="ARBA" id="ARBA00009025"/>
    </source>
</evidence>
<organism evidence="17 18">
    <name type="scientific">Hyella patelloides LEGE 07179</name>
    <dbReference type="NCBI Taxonomy" id="945734"/>
    <lineage>
        <taxon>Bacteria</taxon>
        <taxon>Bacillati</taxon>
        <taxon>Cyanobacteriota</taxon>
        <taxon>Cyanophyceae</taxon>
        <taxon>Pleurocapsales</taxon>
        <taxon>Hyellaceae</taxon>
        <taxon>Hyella</taxon>
    </lineage>
</organism>
<comment type="catalytic activity">
    <reaction evidence="12 14">
        <text>a plastoquinone + NADPH + (n+1) H(+)(in) = a plastoquinol + NADP(+) + n H(+)(out)</text>
        <dbReference type="Rhea" id="RHEA:42612"/>
        <dbReference type="Rhea" id="RHEA-COMP:9561"/>
        <dbReference type="Rhea" id="RHEA-COMP:9562"/>
        <dbReference type="ChEBI" id="CHEBI:15378"/>
        <dbReference type="ChEBI" id="CHEBI:17757"/>
        <dbReference type="ChEBI" id="CHEBI:57783"/>
        <dbReference type="ChEBI" id="CHEBI:58349"/>
        <dbReference type="ChEBI" id="CHEBI:62192"/>
    </reaction>
</comment>
<dbReference type="PRINTS" id="PR01437">
    <property type="entry name" value="NUOXDRDTASE4"/>
</dbReference>
<dbReference type="HAMAP" id="MF_00491">
    <property type="entry name" value="NDH1_NuoM"/>
    <property type="match status" value="1"/>
</dbReference>
<evidence type="ECO:0000256" key="13">
    <source>
        <dbReference type="ARBA" id="ARBA00048026"/>
    </source>
</evidence>
<keyword evidence="18" id="KW-1185">Reference proteome</keyword>
<comment type="catalytic activity">
    <reaction evidence="13 14">
        <text>a plastoquinone + NADH + (n+1) H(+)(in) = a plastoquinol + NAD(+) + n H(+)(out)</text>
        <dbReference type="Rhea" id="RHEA:42608"/>
        <dbReference type="Rhea" id="RHEA-COMP:9561"/>
        <dbReference type="Rhea" id="RHEA-COMP:9562"/>
        <dbReference type="ChEBI" id="CHEBI:15378"/>
        <dbReference type="ChEBI" id="CHEBI:17757"/>
        <dbReference type="ChEBI" id="CHEBI:57540"/>
        <dbReference type="ChEBI" id="CHEBI:57945"/>
        <dbReference type="ChEBI" id="CHEBI:62192"/>
    </reaction>
</comment>
<feature type="transmembrane region" description="Helical" evidence="14">
    <location>
        <begin position="275"/>
        <end position="294"/>
    </location>
</feature>
<accession>A0A563VQ14</accession>
<dbReference type="GO" id="GO:0008137">
    <property type="term" value="F:NADH dehydrogenase (ubiquinone) activity"/>
    <property type="evidence" value="ECO:0007669"/>
    <property type="project" value="InterPro"/>
</dbReference>
<gene>
    <name evidence="14 17" type="primary">ndhD</name>
    <name evidence="17" type="ORF">H1P_2030001</name>
</gene>
<feature type="transmembrane region" description="Helical" evidence="14">
    <location>
        <begin position="478"/>
        <end position="495"/>
    </location>
</feature>
<keyword evidence="7 14" id="KW-1278">Translocase</keyword>
<feature type="transmembrane region" description="Helical" evidence="14">
    <location>
        <begin position="210"/>
        <end position="231"/>
    </location>
</feature>
<sequence length="563" mass="62052">MINTHFPWLTTIILLPLLAGLLIPILPDKEGKTVRWYALGVGLVELALIAFVSWRYYDFHDPAFQLVETYSWLPQLGINWSLGADDLSWPLVLLTGLVTTLSIFAGWQVKEKPRLFFFLMLAMYSAQIGVFLAKDILLFFLMWELELVPVYLLISIWGGAKCRYAATKFILYTALGSVFILVAALALAFYGDTVTFDIEALTLKQYPLGLELFVYAGFLIAFGVKLPIFPLHTWLPDAHGEASAPVSMILAGILLKMGGYALIRMNMEMLPDAHVFFAPVLIVLGIVNVVYGAFAAFGQTNLKRRMAYSSISHMGFVLIGIACFNDLGLSGAVLQMLSHGLIAASIFFLCGVTYERTHTLWLDEMSGLAQKMPKTFALFTAGCLASLALPGMSGFVGEITVFLGLITSDAYTPIFKAVVLALAAVGLILTPIYLLSTLRVLFYGAENAKSMQSSEEVESEQTSTSQAIFWSDAKPREIFITACLLIPIIGIGLYPKLATQTYDVKTVEVATHSHQVLEQDYPSEMPNLYASTKAPIVPQLPQTKAIGLISMNEWDKFISSNFT</sequence>
<dbReference type="GO" id="GO:0016655">
    <property type="term" value="F:oxidoreductase activity, acting on NAD(P)H, quinone or similar compound as acceptor"/>
    <property type="evidence" value="ECO:0007669"/>
    <property type="project" value="UniProtKB-UniRule"/>
</dbReference>
<feature type="transmembrane region" description="Helical" evidence="14">
    <location>
        <begin position="87"/>
        <end position="107"/>
    </location>
</feature>
<dbReference type="AlphaFoldDB" id="A0A563VQ14"/>
<comment type="function">
    <text evidence="11 14">NDH-1 shuttles electrons from NAD(P)H, via FMN and iron-sulfur (Fe-S) centers, to quinones in the respiratory chain. The immediate electron acceptor for the enzyme in this species is believed to be plastoquinone. Couples the redox reaction to proton translocation (for every two electrons transferred, four hydrogen ions are translocated across the cytoplasmic membrane), and thus conserves the redox energy in a proton gradient.</text>
</comment>
<evidence type="ECO:0000256" key="8">
    <source>
        <dbReference type="ARBA" id="ARBA00022989"/>
    </source>
</evidence>
<keyword evidence="5 14" id="KW-0521">NADP</keyword>
<evidence type="ECO:0000256" key="6">
    <source>
        <dbReference type="ARBA" id="ARBA00022957"/>
    </source>
</evidence>
<keyword evidence="9 14" id="KW-0520">NAD</keyword>
<dbReference type="InterPro" id="IPR003918">
    <property type="entry name" value="NADH_UbQ_OxRdtase"/>
</dbReference>
<feature type="domain" description="NADH:quinone oxidoreductase/Mrp antiporter transmembrane" evidence="16">
    <location>
        <begin position="133"/>
        <end position="419"/>
    </location>
</feature>
<evidence type="ECO:0000256" key="3">
    <source>
        <dbReference type="ARBA" id="ARBA00022692"/>
    </source>
</evidence>
<dbReference type="Pfam" id="PF00361">
    <property type="entry name" value="Proton_antipo_M"/>
    <property type="match status" value="1"/>
</dbReference>
<dbReference type="InterPro" id="IPR022997">
    <property type="entry name" value="NADH_Q_OxRdtase_chain4"/>
</dbReference>
<keyword evidence="3 14" id="KW-0812">Transmembrane</keyword>
<keyword evidence="8 14" id="KW-1133">Transmembrane helix</keyword>
<dbReference type="EMBL" id="CAACVJ010000117">
    <property type="protein sequence ID" value="VEP13556.1"/>
    <property type="molecule type" value="Genomic_DNA"/>
</dbReference>
<evidence type="ECO:0000259" key="16">
    <source>
        <dbReference type="Pfam" id="PF00361"/>
    </source>
</evidence>
<dbReference type="GO" id="GO:0012505">
    <property type="term" value="C:endomembrane system"/>
    <property type="evidence" value="ECO:0007669"/>
    <property type="project" value="UniProtKB-SubCell"/>
</dbReference>
<feature type="transmembrane region" description="Helical" evidence="14">
    <location>
        <begin position="114"/>
        <end position="132"/>
    </location>
</feature>
<dbReference type="RefSeq" id="WP_144871768.1">
    <property type="nucleotide sequence ID" value="NZ_LR213953.1"/>
</dbReference>
<dbReference type="OrthoDB" id="416973at2"/>
<protein>
    <recommendedName>
        <fullName evidence="14">NAD(P)H-quinone oxidoreductase chain 4</fullName>
        <ecNumber evidence="14">7.1.1.-</ecNumber>
    </recommendedName>
    <alternativeName>
        <fullName evidence="14">NAD(P)H dehydrogenase I, chain 4</fullName>
    </alternativeName>
    <alternativeName>
        <fullName evidence="14">NDH-1, chain 4</fullName>
    </alternativeName>
</protein>
<keyword evidence="14" id="KW-0793">Thylakoid</keyword>
<evidence type="ECO:0000256" key="14">
    <source>
        <dbReference type="HAMAP-Rule" id="MF_00491"/>
    </source>
</evidence>
<keyword evidence="4 14" id="KW-0874">Quinone</keyword>
<feature type="transmembrane region" description="Helical" evidence="14">
    <location>
        <begin position="375"/>
        <end position="397"/>
    </location>
</feature>
<dbReference type="NCBIfam" id="TIGR01972">
    <property type="entry name" value="NDH_I_M"/>
    <property type="match status" value="1"/>
</dbReference>
<evidence type="ECO:0000256" key="10">
    <source>
        <dbReference type="ARBA" id="ARBA00023136"/>
    </source>
</evidence>
<evidence type="ECO:0000256" key="12">
    <source>
        <dbReference type="ARBA" id="ARBA00047726"/>
    </source>
</evidence>
<evidence type="ECO:0000256" key="1">
    <source>
        <dbReference type="ARBA" id="ARBA00004127"/>
    </source>
</evidence>
<keyword evidence="6 14" id="KW-0618">Plastoquinone</keyword>
<evidence type="ECO:0000256" key="5">
    <source>
        <dbReference type="ARBA" id="ARBA00022857"/>
    </source>
</evidence>
<evidence type="ECO:0000313" key="18">
    <source>
        <dbReference type="Proteomes" id="UP000320055"/>
    </source>
</evidence>
<reference evidence="17 18" key="1">
    <citation type="submission" date="2019-01" db="EMBL/GenBank/DDBJ databases">
        <authorList>
            <person name="Brito A."/>
        </authorList>
    </citation>
    <scope>NUCLEOTIDE SEQUENCE [LARGE SCALE GENOMIC DNA]</scope>
    <source>
        <strain evidence="17">1</strain>
    </source>
</reference>
<evidence type="ECO:0000256" key="15">
    <source>
        <dbReference type="RuleBase" id="RU000320"/>
    </source>
</evidence>
<evidence type="ECO:0000313" key="17">
    <source>
        <dbReference type="EMBL" id="VEP13556.1"/>
    </source>
</evidence>
<dbReference type="PANTHER" id="PTHR43507">
    <property type="entry name" value="NADH-UBIQUINONE OXIDOREDUCTASE CHAIN 4"/>
    <property type="match status" value="1"/>
</dbReference>
<dbReference type="GO" id="GO:0003954">
    <property type="term" value="F:NADH dehydrogenase activity"/>
    <property type="evidence" value="ECO:0007669"/>
    <property type="project" value="TreeGrafter"/>
</dbReference>
<dbReference type="GO" id="GO:0015990">
    <property type="term" value="P:electron transport coupled proton transport"/>
    <property type="evidence" value="ECO:0007669"/>
    <property type="project" value="TreeGrafter"/>
</dbReference>
<feature type="transmembrane region" description="Helical" evidence="14">
    <location>
        <begin position="306"/>
        <end position="327"/>
    </location>
</feature>
<dbReference type="PANTHER" id="PTHR43507:SF21">
    <property type="entry name" value="NAD(P)H-QUINONE OXIDOREDUCTASE CHAIN 4, CHLOROPLASTIC"/>
    <property type="match status" value="1"/>
</dbReference>
<feature type="transmembrane region" description="Helical" evidence="14">
    <location>
        <begin position="37"/>
        <end position="57"/>
    </location>
</feature>
<feature type="transmembrane region" description="Helical" evidence="14">
    <location>
        <begin position="417"/>
        <end position="442"/>
    </location>
</feature>
<proteinExistence type="inferred from homology"/>
<feature type="transmembrane region" description="Helical" evidence="14">
    <location>
        <begin position="169"/>
        <end position="190"/>
    </location>
</feature>
<feature type="transmembrane region" description="Helical" evidence="14">
    <location>
        <begin position="333"/>
        <end position="354"/>
    </location>
</feature>
<dbReference type="InterPro" id="IPR001750">
    <property type="entry name" value="ND/Mrp_TM"/>
</dbReference>
<dbReference type="InterPro" id="IPR010227">
    <property type="entry name" value="NADH_Q_OxRdtase_chainM/4"/>
</dbReference>
<keyword evidence="10 14" id="KW-0472">Membrane</keyword>
<feature type="transmembrane region" description="Helical" evidence="14">
    <location>
        <begin position="6"/>
        <end position="25"/>
    </location>
</feature>
<evidence type="ECO:0000256" key="9">
    <source>
        <dbReference type="ARBA" id="ARBA00023027"/>
    </source>
</evidence>
<evidence type="ECO:0000256" key="4">
    <source>
        <dbReference type="ARBA" id="ARBA00022719"/>
    </source>
</evidence>
<evidence type="ECO:0000256" key="11">
    <source>
        <dbReference type="ARBA" id="ARBA00025624"/>
    </source>
</evidence>
<name>A0A563VQ14_9CYAN</name>
<dbReference type="GO" id="GO:0048039">
    <property type="term" value="F:ubiquinone binding"/>
    <property type="evidence" value="ECO:0007669"/>
    <property type="project" value="TreeGrafter"/>
</dbReference>
<dbReference type="GO" id="GO:0031676">
    <property type="term" value="C:plasma membrane-derived thylakoid membrane"/>
    <property type="evidence" value="ECO:0007669"/>
    <property type="project" value="UniProtKB-SubCell"/>
</dbReference>
<comment type="similarity">
    <text evidence="2 14">Belongs to the complex I subunit 4 family.</text>
</comment>
<evidence type="ECO:0000256" key="7">
    <source>
        <dbReference type="ARBA" id="ARBA00022967"/>
    </source>
</evidence>
<dbReference type="NCBIfam" id="NF009212">
    <property type="entry name" value="PRK12561.1"/>
    <property type="match status" value="1"/>
</dbReference>
<dbReference type="EC" id="7.1.1.-" evidence="14"/>
<dbReference type="Proteomes" id="UP000320055">
    <property type="component" value="Unassembled WGS sequence"/>
</dbReference>
<dbReference type="GO" id="GO:0042773">
    <property type="term" value="P:ATP synthesis coupled electron transport"/>
    <property type="evidence" value="ECO:0007669"/>
    <property type="project" value="InterPro"/>
</dbReference>